<dbReference type="RefSeq" id="WP_205358077.1">
    <property type="nucleotide sequence ID" value="NZ_JADKYB010000008.1"/>
</dbReference>
<dbReference type="SUPFAM" id="SSF54593">
    <property type="entry name" value="Glyoxalase/Bleomycin resistance protein/Dihydroxybiphenyl dioxygenase"/>
    <property type="match status" value="1"/>
</dbReference>
<evidence type="ECO:0000313" key="2">
    <source>
        <dbReference type="EMBL" id="MBM9506218.1"/>
    </source>
</evidence>
<dbReference type="PANTHER" id="PTHR35908:SF1">
    <property type="entry name" value="CONSERVED PROTEIN"/>
    <property type="match status" value="1"/>
</dbReference>
<protein>
    <submittedName>
        <fullName evidence="2">VOC family protein</fullName>
    </submittedName>
</protein>
<gene>
    <name evidence="2" type="ORF">ITX44_17005</name>
</gene>
<proteinExistence type="predicted"/>
<accession>A0ABS2TSA6</accession>
<dbReference type="Gene3D" id="3.10.180.10">
    <property type="entry name" value="2,3-Dihydroxybiphenyl 1,2-Dioxygenase, domain 1"/>
    <property type="match status" value="1"/>
</dbReference>
<feature type="domain" description="Glyoxalase-like" evidence="1">
    <location>
        <begin position="8"/>
        <end position="114"/>
    </location>
</feature>
<keyword evidence="3" id="KW-1185">Reference proteome</keyword>
<name>A0ABS2TSA6_9ACTN</name>
<dbReference type="PANTHER" id="PTHR35908">
    <property type="entry name" value="HYPOTHETICAL FUSION PROTEIN"/>
    <property type="match status" value="1"/>
</dbReference>
<dbReference type="InterPro" id="IPR029068">
    <property type="entry name" value="Glyas_Bleomycin-R_OHBP_Dase"/>
</dbReference>
<dbReference type="Pfam" id="PF18029">
    <property type="entry name" value="Glyoxalase_6"/>
    <property type="match status" value="1"/>
</dbReference>
<evidence type="ECO:0000259" key="1">
    <source>
        <dbReference type="Pfam" id="PF18029"/>
    </source>
</evidence>
<dbReference type="EMBL" id="JADKYB010000008">
    <property type="protein sequence ID" value="MBM9506218.1"/>
    <property type="molecule type" value="Genomic_DNA"/>
</dbReference>
<evidence type="ECO:0000313" key="3">
    <source>
        <dbReference type="Proteomes" id="UP000749040"/>
    </source>
</evidence>
<dbReference type="Proteomes" id="UP000749040">
    <property type="component" value="Unassembled WGS sequence"/>
</dbReference>
<reference evidence="2 3" key="1">
    <citation type="submission" date="2021-01" db="EMBL/GenBank/DDBJ databases">
        <title>Streptomyces acididurans sp. nov., isolated from a peat swamp forest soil.</title>
        <authorList>
            <person name="Chantavorakit T."/>
            <person name="Duangmal K."/>
        </authorList>
    </citation>
    <scope>NUCLEOTIDE SEQUENCE [LARGE SCALE GENOMIC DNA]</scope>
    <source>
        <strain evidence="2 3">KK5PA1</strain>
    </source>
</reference>
<organism evidence="2 3">
    <name type="scientific">Actinacidiphila acididurans</name>
    <dbReference type="NCBI Taxonomy" id="2784346"/>
    <lineage>
        <taxon>Bacteria</taxon>
        <taxon>Bacillati</taxon>
        <taxon>Actinomycetota</taxon>
        <taxon>Actinomycetes</taxon>
        <taxon>Kitasatosporales</taxon>
        <taxon>Streptomycetaceae</taxon>
        <taxon>Actinacidiphila</taxon>
    </lineage>
</organism>
<sequence>MSIAVFGITFDARDAKAVATFWAQALGRTVLDGADEAQASVAPDPAVPGSRVGFRQVPEDKQVKNRMHFDFVTSDFDAEVTRLTGLGATKLKEVEAGIHYATFADPEGNEFDVIAG</sequence>
<dbReference type="InterPro" id="IPR041581">
    <property type="entry name" value="Glyoxalase_6"/>
</dbReference>
<comment type="caution">
    <text evidence="2">The sequence shown here is derived from an EMBL/GenBank/DDBJ whole genome shotgun (WGS) entry which is preliminary data.</text>
</comment>
<dbReference type="CDD" id="cd06587">
    <property type="entry name" value="VOC"/>
    <property type="match status" value="1"/>
</dbReference>